<keyword evidence="3" id="KW-1133">Transmembrane helix</keyword>
<keyword evidence="8" id="KW-0282">Flagellum</keyword>
<reference evidence="8 9" key="1">
    <citation type="submission" date="2020-05" db="EMBL/GenBank/DDBJ databases">
        <title>Genomic Encyclopedia of Type Strains, Phase IV (KMG-V): Genome sequencing to study the core and pangenomes of soil and plant-associated prokaryotes.</title>
        <authorList>
            <person name="Whitman W."/>
        </authorList>
    </citation>
    <scope>NUCLEOTIDE SEQUENCE [LARGE SCALE GENOMIC DNA]</scope>
    <source>
        <strain evidence="8 9">C29</strain>
    </source>
</reference>
<comment type="similarity">
    <text evidence="6 7">Belongs to the FliO/MopB family.</text>
</comment>
<evidence type="ECO:0000256" key="1">
    <source>
        <dbReference type="ARBA" id="ARBA00022475"/>
    </source>
</evidence>
<sequence>MGAAVGPSLMSLLWLALVLLSIPAALWLLRRSGWAGAGAAAANAPAMRVLSQTPLGPQQRLLLVEVGEGESRCRLLLGVTAQQVTLLHQLPAGPEPAESRPAGPMPMDAAFRRLLDHWRQGGRSPVREHDHAD</sequence>
<protein>
    <recommendedName>
        <fullName evidence="7">Flagellar protein</fullName>
    </recommendedName>
</protein>
<dbReference type="RefSeq" id="WP_173805991.1">
    <property type="nucleotide sequence ID" value="NZ_JABSNM010000011.1"/>
</dbReference>
<comment type="caution">
    <text evidence="8">The sequence shown here is derived from an EMBL/GenBank/DDBJ whole genome shotgun (WGS) entry which is preliminary data.</text>
</comment>
<evidence type="ECO:0000256" key="7">
    <source>
        <dbReference type="RuleBase" id="RU362064"/>
    </source>
</evidence>
<evidence type="ECO:0000256" key="3">
    <source>
        <dbReference type="ARBA" id="ARBA00022989"/>
    </source>
</evidence>
<keyword evidence="9" id="KW-1185">Reference proteome</keyword>
<gene>
    <name evidence="8" type="ORF">HNQ01_002737</name>
</gene>
<dbReference type="PANTHER" id="PTHR38766:SF1">
    <property type="entry name" value="FLAGELLAR PROTEIN FLIO"/>
    <property type="match status" value="1"/>
</dbReference>
<evidence type="ECO:0000256" key="5">
    <source>
        <dbReference type="ARBA" id="ARBA00023143"/>
    </source>
</evidence>
<dbReference type="Pfam" id="PF04347">
    <property type="entry name" value="FliO"/>
    <property type="match status" value="1"/>
</dbReference>
<keyword evidence="4" id="KW-0472">Membrane</keyword>
<accession>A0ABX2G3U9</accession>
<evidence type="ECO:0000313" key="8">
    <source>
        <dbReference type="EMBL" id="NRT56988.1"/>
    </source>
</evidence>
<keyword evidence="8" id="KW-0966">Cell projection</keyword>
<dbReference type="InterPro" id="IPR022781">
    <property type="entry name" value="Flagellar_biosynth_FliO"/>
</dbReference>
<evidence type="ECO:0000256" key="4">
    <source>
        <dbReference type="ARBA" id="ARBA00023136"/>
    </source>
</evidence>
<comment type="subcellular location">
    <subcellularLocation>
        <location evidence="7">Cell membrane</location>
    </subcellularLocation>
    <subcellularLocation>
        <location evidence="7">Bacterial flagellum basal body</location>
    </subcellularLocation>
</comment>
<dbReference type="EMBL" id="JABSNM010000011">
    <property type="protein sequence ID" value="NRT56988.1"/>
    <property type="molecule type" value="Genomic_DNA"/>
</dbReference>
<keyword evidence="8" id="KW-0969">Cilium</keyword>
<keyword evidence="5 7" id="KW-0975">Bacterial flagellum</keyword>
<keyword evidence="2" id="KW-0812">Transmembrane</keyword>
<evidence type="ECO:0000256" key="6">
    <source>
        <dbReference type="ARBA" id="ARBA00037937"/>
    </source>
</evidence>
<evidence type="ECO:0000313" key="9">
    <source>
        <dbReference type="Proteomes" id="UP001516061"/>
    </source>
</evidence>
<dbReference type="PANTHER" id="PTHR38766">
    <property type="entry name" value="FLAGELLAR PROTEIN FLIO"/>
    <property type="match status" value="1"/>
</dbReference>
<keyword evidence="1 7" id="KW-1003">Cell membrane</keyword>
<dbReference type="InterPro" id="IPR052205">
    <property type="entry name" value="FliO/MopB"/>
</dbReference>
<name>A0ABX2G3U9_9BURK</name>
<organism evidence="8 9">
    <name type="scientific">Sphaerotilus uruguayifluvii</name>
    <dbReference type="NCBI Taxonomy" id="2735897"/>
    <lineage>
        <taxon>Bacteria</taxon>
        <taxon>Pseudomonadati</taxon>
        <taxon>Pseudomonadota</taxon>
        <taxon>Betaproteobacteria</taxon>
        <taxon>Burkholderiales</taxon>
        <taxon>Sphaerotilaceae</taxon>
        <taxon>Sphaerotilus</taxon>
    </lineage>
</organism>
<dbReference type="NCBIfam" id="TIGR03500">
    <property type="entry name" value="FliO_TIGR"/>
    <property type="match status" value="1"/>
</dbReference>
<dbReference type="Proteomes" id="UP001516061">
    <property type="component" value="Unassembled WGS sequence"/>
</dbReference>
<evidence type="ECO:0000256" key="2">
    <source>
        <dbReference type="ARBA" id="ARBA00022692"/>
    </source>
</evidence>
<proteinExistence type="inferred from homology"/>